<dbReference type="InterPro" id="IPR011006">
    <property type="entry name" value="CheY-like_superfamily"/>
</dbReference>
<dbReference type="EC" id="2.7.7.65" evidence="2"/>
<dbReference type="RefSeq" id="WP_182584000.1">
    <property type="nucleotide sequence ID" value="NZ_JABVCQ010000017.1"/>
</dbReference>
<dbReference type="EMBL" id="JABVCQ010000017">
    <property type="protein sequence ID" value="MBB1126377.1"/>
    <property type="molecule type" value="Genomic_DNA"/>
</dbReference>
<comment type="caution">
    <text evidence="7">The sequence shown here is derived from an EMBL/GenBank/DDBJ whole genome shotgun (WGS) entry which is preliminary data.</text>
</comment>
<evidence type="ECO:0000313" key="7">
    <source>
        <dbReference type="EMBL" id="MBB1126377.1"/>
    </source>
</evidence>
<dbReference type="GO" id="GO:0000160">
    <property type="term" value="P:phosphorelay signal transduction system"/>
    <property type="evidence" value="ECO:0007669"/>
    <property type="project" value="InterPro"/>
</dbReference>
<dbReference type="PANTHER" id="PTHR45138:SF9">
    <property type="entry name" value="DIGUANYLATE CYCLASE DGCM-RELATED"/>
    <property type="match status" value="1"/>
</dbReference>
<dbReference type="GO" id="GO:0043709">
    <property type="term" value="P:cell adhesion involved in single-species biofilm formation"/>
    <property type="evidence" value="ECO:0007669"/>
    <property type="project" value="TreeGrafter"/>
</dbReference>
<evidence type="ECO:0000256" key="1">
    <source>
        <dbReference type="ARBA" id="ARBA00001946"/>
    </source>
</evidence>
<dbReference type="InterPro" id="IPR029787">
    <property type="entry name" value="Nucleotide_cyclase"/>
</dbReference>
<reference evidence="7 8" key="1">
    <citation type="journal article" date="2020" name="Arch. Microbiol.">
        <title>The genome sequence of the giant phototrophic gammaproteobacterium Thiospirillum jenense gives insight into its physiological properties and phylogenetic relationships.</title>
        <authorList>
            <person name="Imhoff J.F."/>
            <person name="Meyer T.E."/>
            <person name="Kyndt J.A."/>
        </authorList>
    </citation>
    <scope>NUCLEOTIDE SEQUENCE [LARGE SCALE GENOMIC DNA]</scope>
    <source>
        <strain evidence="7 8">DSM 216</strain>
    </source>
</reference>
<dbReference type="FunFam" id="3.30.70.270:FF:000001">
    <property type="entry name" value="Diguanylate cyclase domain protein"/>
    <property type="match status" value="1"/>
</dbReference>
<dbReference type="GO" id="GO:1902201">
    <property type="term" value="P:negative regulation of bacterial-type flagellum-dependent cell motility"/>
    <property type="evidence" value="ECO:0007669"/>
    <property type="project" value="TreeGrafter"/>
</dbReference>
<comment type="catalytic activity">
    <reaction evidence="3">
        <text>2 GTP = 3',3'-c-di-GMP + 2 diphosphate</text>
        <dbReference type="Rhea" id="RHEA:24898"/>
        <dbReference type="ChEBI" id="CHEBI:33019"/>
        <dbReference type="ChEBI" id="CHEBI:37565"/>
        <dbReference type="ChEBI" id="CHEBI:58805"/>
        <dbReference type="EC" id="2.7.7.65"/>
    </reaction>
</comment>
<evidence type="ECO:0000256" key="2">
    <source>
        <dbReference type="ARBA" id="ARBA00012528"/>
    </source>
</evidence>
<dbReference type="Pfam" id="PF00072">
    <property type="entry name" value="Response_reg"/>
    <property type="match status" value="1"/>
</dbReference>
<sequence>MPSELPIVLIVDDVPTNIHILADALRHECRIKVAVHGEEALDIARTAPQPDLILLDVMMPDLDGYEVCRRLKNDPITRAIPIIFVSARDAEDDQTLGFNLGGVDYITKPFSIPVVRARVRTHIRLKRQTDALQHLSRIDPLTGVANRRHFDELIQIEMRRALRDQDPLSLLMIDIDYFKGYNDYYGHGAGDLCLQQVANTLANGLSRPGDLLARYGGEEFIAVLPATVRTAAHQLADRLRINVLQLGIAHAQSPAAAVVTISVGVATLISTPAVLQAHNQSEIDVLLKEADTLLYSAKASGRNCVMSVLPLDPAID</sequence>
<dbReference type="PANTHER" id="PTHR45138">
    <property type="entry name" value="REGULATORY COMPONENTS OF SENSORY TRANSDUCTION SYSTEM"/>
    <property type="match status" value="1"/>
</dbReference>
<dbReference type="InterPro" id="IPR043128">
    <property type="entry name" value="Rev_trsase/Diguanyl_cyclase"/>
</dbReference>
<evidence type="ECO:0000259" key="5">
    <source>
        <dbReference type="PROSITE" id="PS50110"/>
    </source>
</evidence>
<dbReference type="SMART" id="SM00267">
    <property type="entry name" value="GGDEF"/>
    <property type="match status" value="1"/>
</dbReference>
<dbReference type="Pfam" id="PF00990">
    <property type="entry name" value="GGDEF"/>
    <property type="match status" value="1"/>
</dbReference>
<keyword evidence="4" id="KW-0597">Phosphoprotein</keyword>
<evidence type="ECO:0000256" key="4">
    <source>
        <dbReference type="PROSITE-ProRule" id="PRU00169"/>
    </source>
</evidence>
<dbReference type="Gene3D" id="3.40.50.2300">
    <property type="match status" value="1"/>
</dbReference>
<comment type="cofactor">
    <cofactor evidence="1">
        <name>Mg(2+)</name>
        <dbReference type="ChEBI" id="CHEBI:18420"/>
    </cofactor>
</comment>
<feature type="domain" description="GGDEF" evidence="6">
    <location>
        <begin position="166"/>
        <end position="310"/>
    </location>
</feature>
<name>A0A839HH77_9GAMM</name>
<gene>
    <name evidence="7" type="ORF">HUK38_09040</name>
</gene>
<feature type="domain" description="Response regulatory" evidence="5">
    <location>
        <begin position="7"/>
        <end position="123"/>
    </location>
</feature>
<dbReference type="InterPro" id="IPR050469">
    <property type="entry name" value="Diguanylate_Cyclase"/>
</dbReference>
<dbReference type="InterPro" id="IPR001789">
    <property type="entry name" value="Sig_transdc_resp-reg_receiver"/>
</dbReference>
<dbReference type="Proteomes" id="UP000548632">
    <property type="component" value="Unassembled WGS sequence"/>
</dbReference>
<dbReference type="CDD" id="cd19920">
    <property type="entry name" value="REC_PA4781-like"/>
    <property type="match status" value="1"/>
</dbReference>
<evidence type="ECO:0000259" key="6">
    <source>
        <dbReference type="PROSITE" id="PS50887"/>
    </source>
</evidence>
<dbReference type="Gene3D" id="3.30.70.270">
    <property type="match status" value="1"/>
</dbReference>
<dbReference type="GO" id="GO:0005886">
    <property type="term" value="C:plasma membrane"/>
    <property type="evidence" value="ECO:0007669"/>
    <property type="project" value="TreeGrafter"/>
</dbReference>
<accession>A0A839HH77</accession>
<dbReference type="CDD" id="cd01949">
    <property type="entry name" value="GGDEF"/>
    <property type="match status" value="1"/>
</dbReference>
<dbReference type="InterPro" id="IPR000160">
    <property type="entry name" value="GGDEF_dom"/>
</dbReference>
<dbReference type="SUPFAM" id="SSF52172">
    <property type="entry name" value="CheY-like"/>
    <property type="match status" value="1"/>
</dbReference>
<dbReference type="SUPFAM" id="SSF55073">
    <property type="entry name" value="Nucleotide cyclase"/>
    <property type="match status" value="1"/>
</dbReference>
<dbReference type="AlphaFoldDB" id="A0A839HH77"/>
<feature type="modified residue" description="4-aspartylphosphate" evidence="4">
    <location>
        <position position="56"/>
    </location>
</feature>
<dbReference type="PROSITE" id="PS50110">
    <property type="entry name" value="RESPONSE_REGULATORY"/>
    <property type="match status" value="1"/>
</dbReference>
<dbReference type="NCBIfam" id="TIGR00254">
    <property type="entry name" value="GGDEF"/>
    <property type="match status" value="1"/>
</dbReference>
<dbReference type="GO" id="GO:0052621">
    <property type="term" value="F:diguanylate cyclase activity"/>
    <property type="evidence" value="ECO:0007669"/>
    <property type="project" value="UniProtKB-EC"/>
</dbReference>
<organism evidence="7 8">
    <name type="scientific">Thiospirillum jenense</name>
    <dbReference type="NCBI Taxonomy" id="1653858"/>
    <lineage>
        <taxon>Bacteria</taxon>
        <taxon>Pseudomonadati</taxon>
        <taxon>Pseudomonadota</taxon>
        <taxon>Gammaproteobacteria</taxon>
        <taxon>Chromatiales</taxon>
        <taxon>Chromatiaceae</taxon>
        <taxon>Thiospirillum</taxon>
    </lineage>
</organism>
<proteinExistence type="predicted"/>
<protein>
    <recommendedName>
        <fullName evidence="2">diguanylate cyclase</fullName>
        <ecNumber evidence="2">2.7.7.65</ecNumber>
    </recommendedName>
</protein>
<evidence type="ECO:0000256" key="3">
    <source>
        <dbReference type="ARBA" id="ARBA00034247"/>
    </source>
</evidence>
<dbReference type="Gene3D" id="6.10.250.690">
    <property type="match status" value="1"/>
</dbReference>
<dbReference type="SMART" id="SM00448">
    <property type="entry name" value="REC"/>
    <property type="match status" value="1"/>
</dbReference>
<keyword evidence="8" id="KW-1185">Reference proteome</keyword>
<dbReference type="PROSITE" id="PS50887">
    <property type="entry name" value="GGDEF"/>
    <property type="match status" value="1"/>
</dbReference>
<evidence type="ECO:0000313" key="8">
    <source>
        <dbReference type="Proteomes" id="UP000548632"/>
    </source>
</evidence>